<dbReference type="GO" id="GO:0019478">
    <property type="term" value="P:D-amino acid catabolic process"/>
    <property type="evidence" value="ECO:0007669"/>
    <property type="project" value="TreeGrafter"/>
</dbReference>
<evidence type="ECO:0000313" key="7">
    <source>
        <dbReference type="Proteomes" id="UP000325579"/>
    </source>
</evidence>
<dbReference type="Pfam" id="PF01266">
    <property type="entry name" value="DAO"/>
    <property type="match status" value="1"/>
</dbReference>
<dbReference type="PANTHER" id="PTHR11530">
    <property type="entry name" value="D-AMINO ACID OXIDASE"/>
    <property type="match status" value="1"/>
</dbReference>
<dbReference type="AlphaFoldDB" id="A0A5N6I255"/>
<dbReference type="SUPFAM" id="SSF51971">
    <property type="entry name" value="Nucleotide-binding domain"/>
    <property type="match status" value="1"/>
</dbReference>
<sequence>MATRITLKANPGYPEELTLSTTSETPEIPKKVQNRSKHVLVIGGGVSGLMTAWILLDKGYRVTIVSKEWASLAKPLTSQIAGALWEYPPGGCGITEIETPLFGYSTLEQYREWTMQSFEFYQMMADRDELMGDGLERTSGAGKFGVKMKTLFQFFQRPIEDESRVHGRDDRHYDKYFEMKTLDESVDSPFRGQLKVKYHCMADVNGRRNVKSQGLADLVDPKRQFSVSCAYQHAAPMIDTDVAMAFLMRLVQSKGAVLETRQIRGDLHLHEQELLSEYNADIIVNASGIGARELATDPQIFPIRGAVRKIKRPEGYPVDHAFLLPAQMNQDGSVSKTVFIVPRNDDTLVIGSITQRNNWQLNLSLDSPEVKAMWERATEFLPVLKDADHEAQSLAQGLRPFSYLNIRVSADSRANTCRIVHNYGHGGSGWTLAVGCARTCVRLVEEILDTARSANAGVCRLQETGKYIHT</sequence>
<keyword evidence="7" id="KW-1185">Reference proteome</keyword>
<dbReference type="RefSeq" id="XP_031944912.1">
    <property type="nucleotide sequence ID" value="XM_032086399.1"/>
</dbReference>
<comment type="cofactor">
    <cofactor evidence="1">
        <name>FAD</name>
        <dbReference type="ChEBI" id="CHEBI:57692"/>
    </cofactor>
</comment>
<keyword evidence="5" id="KW-0560">Oxidoreductase</keyword>
<evidence type="ECO:0000256" key="5">
    <source>
        <dbReference type="ARBA" id="ARBA00023002"/>
    </source>
</evidence>
<comment type="similarity">
    <text evidence="2">Belongs to the DAMOX/DASOX family.</text>
</comment>
<dbReference type="Gene3D" id="3.30.9.10">
    <property type="entry name" value="D-Amino Acid Oxidase, subunit A, domain 2"/>
    <property type="match status" value="1"/>
</dbReference>
<accession>A0A5N6I255</accession>
<proteinExistence type="inferred from homology"/>
<dbReference type="PROSITE" id="PS50206">
    <property type="entry name" value="RHODANESE_3"/>
    <property type="match status" value="1"/>
</dbReference>
<dbReference type="InterPro" id="IPR006181">
    <property type="entry name" value="D-amino_acid_oxidase_CS"/>
</dbReference>
<keyword evidence="3" id="KW-0285">Flavoprotein</keyword>
<dbReference type="InterPro" id="IPR006076">
    <property type="entry name" value="FAD-dep_OxRdtase"/>
</dbReference>
<dbReference type="PROSITE" id="PS00677">
    <property type="entry name" value="DAO"/>
    <property type="match status" value="1"/>
</dbReference>
<dbReference type="Gene3D" id="3.40.50.720">
    <property type="entry name" value="NAD(P)-binding Rossmann-like Domain"/>
    <property type="match status" value="2"/>
</dbReference>
<dbReference type="GeneID" id="43671090"/>
<dbReference type="GO" id="GO:0003884">
    <property type="term" value="F:D-amino-acid oxidase activity"/>
    <property type="evidence" value="ECO:0007669"/>
    <property type="project" value="InterPro"/>
</dbReference>
<evidence type="ECO:0000256" key="4">
    <source>
        <dbReference type="ARBA" id="ARBA00022827"/>
    </source>
</evidence>
<reference evidence="6 7" key="1">
    <citation type="submission" date="2019-04" db="EMBL/GenBank/DDBJ databases">
        <authorList>
            <consortium name="DOE Joint Genome Institute"/>
            <person name="Mondo S."/>
            <person name="Kjaerbolling I."/>
            <person name="Vesth T."/>
            <person name="Frisvad J.C."/>
            <person name="Nybo J.L."/>
            <person name="Theobald S."/>
            <person name="Kildgaard S."/>
            <person name="Isbrandt T."/>
            <person name="Kuo A."/>
            <person name="Sato A."/>
            <person name="Lyhne E.K."/>
            <person name="Kogle M.E."/>
            <person name="Wiebenga A."/>
            <person name="Kun R.S."/>
            <person name="Lubbers R.J."/>
            <person name="Makela M.R."/>
            <person name="Barry K."/>
            <person name="Chovatia M."/>
            <person name="Clum A."/>
            <person name="Daum C."/>
            <person name="Haridas S."/>
            <person name="He G."/>
            <person name="LaButti K."/>
            <person name="Lipzen A."/>
            <person name="Riley R."/>
            <person name="Salamov A."/>
            <person name="Simmons B.A."/>
            <person name="Magnuson J.K."/>
            <person name="Henrissat B."/>
            <person name="Mortensen U.H."/>
            <person name="Larsen T.O."/>
            <person name="Devries R.P."/>
            <person name="Grigoriev I.V."/>
            <person name="Machida M."/>
            <person name="Baker S.E."/>
            <person name="Andersen M.R."/>
            <person name="Cantor M.N."/>
            <person name="Hua S.X."/>
        </authorList>
    </citation>
    <scope>NUCLEOTIDE SEQUENCE [LARGE SCALE GENOMIC DNA]</scope>
    <source>
        <strain evidence="6 7">CBS 119388</strain>
    </source>
</reference>
<dbReference type="SUPFAM" id="SSF54373">
    <property type="entry name" value="FAD-linked reductases, C-terminal domain"/>
    <property type="match status" value="1"/>
</dbReference>
<protein>
    <submittedName>
        <fullName evidence="6">Uncharacterized protein</fullName>
    </submittedName>
</protein>
<dbReference type="Proteomes" id="UP000325579">
    <property type="component" value="Unassembled WGS sequence"/>
</dbReference>
<keyword evidence="4" id="KW-0274">FAD</keyword>
<evidence type="ECO:0000313" key="6">
    <source>
        <dbReference type="EMBL" id="KAE8407593.1"/>
    </source>
</evidence>
<dbReference type="PANTHER" id="PTHR11530:SF25">
    <property type="entry name" value="FAD DEPENDENT OXIDOREDUCTASE DOMAIN-CONTAINING PROTEIN"/>
    <property type="match status" value="1"/>
</dbReference>
<dbReference type="InterPro" id="IPR023209">
    <property type="entry name" value="DAO"/>
</dbReference>
<accession>A0A5N7DNL5</accession>
<dbReference type="InterPro" id="IPR001763">
    <property type="entry name" value="Rhodanese-like_dom"/>
</dbReference>
<evidence type="ECO:0000256" key="1">
    <source>
        <dbReference type="ARBA" id="ARBA00001974"/>
    </source>
</evidence>
<dbReference type="GO" id="GO:0005737">
    <property type="term" value="C:cytoplasm"/>
    <property type="evidence" value="ECO:0007669"/>
    <property type="project" value="TreeGrafter"/>
</dbReference>
<organism evidence="6 7">
    <name type="scientific">Aspergillus pseudonomiae</name>
    <dbReference type="NCBI Taxonomy" id="1506151"/>
    <lineage>
        <taxon>Eukaryota</taxon>
        <taxon>Fungi</taxon>
        <taxon>Dikarya</taxon>
        <taxon>Ascomycota</taxon>
        <taxon>Pezizomycotina</taxon>
        <taxon>Eurotiomycetes</taxon>
        <taxon>Eurotiomycetidae</taxon>
        <taxon>Eurotiales</taxon>
        <taxon>Aspergillaceae</taxon>
        <taxon>Aspergillus</taxon>
        <taxon>Aspergillus subgen. Circumdati</taxon>
    </lineage>
</organism>
<dbReference type="OrthoDB" id="2015447at2759"/>
<gene>
    <name evidence="6" type="ORF">BDV37DRAFT_279763</name>
</gene>
<dbReference type="EMBL" id="ML736747">
    <property type="protein sequence ID" value="KAE8407593.1"/>
    <property type="molecule type" value="Genomic_DNA"/>
</dbReference>
<name>A0A5N6I255_9EURO</name>
<evidence type="ECO:0000256" key="2">
    <source>
        <dbReference type="ARBA" id="ARBA00006730"/>
    </source>
</evidence>
<evidence type="ECO:0000256" key="3">
    <source>
        <dbReference type="ARBA" id="ARBA00022630"/>
    </source>
</evidence>
<dbReference type="GO" id="GO:0071949">
    <property type="term" value="F:FAD binding"/>
    <property type="evidence" value="ECO:0007669"/>
    <property type="project" value="InterPro"/>
</dbReference>